<comment type="caution">
    <text evidence="1">The sequence shown here is derived from an EMBL/GenBank/DDBJ whole genome shotgun (WGS) entry which is preliminary data.</text>
</comment>
<sequence length="68" mass="7795">MCNCHVVWLNAAGMTLLKHLKSLFTRKSCVICKKGDVDPESYYNDEGEAVLVCRSCVPYAERRAMRKR</sequence>
<keyword evidence="2" id="KW-1185">Reference proteome</keyword>
<dbReference type="Proteomes" id="UP000256305">
    <property type="component" value="Unassembled WGS sequence"/>
</dbReference>
<reference evidence="1 2" key="1">
    <citation type="submission" date="2018-08" db="EMBL/GenBank/DDBJ databases">
        <title>Genome sequence of Halobacillus trueperi KCTC 3686.</title>
        <authorList>
            <person name="Cho K.H."/>
            <person name="Kwak M.-J."/>
            <person name="Kim B.-Y."/>
            <person name="Chun J."/>
        </authorList>
    </citation>
    <scope>NUCLEOTIDE SEQUENCE [LARGE SCALE GENOMIC DNA]</scope>
    <source>
        <strain evidence="1 2">KCTC 3686</strain>
    </source>
</reference>
<proteinExistence type="predicted"/>
<accession>A0A3E0JCF1</accession>
<dbReference type="EMBL" id="QUAE01000002">
    <property type="protein sequence ID" value="REJ10464.1"/>
    <property type="molecule type" value="Genomic_DNA"/>
</dbReference>
<name>A0A3E0JCF1_9BACI</name>
<gene>
    <name evidence="1" type="ORF">DYE48_02990</name>
</gene>
<dbReference type="AlphaFoldDB" id="A0A3E0JCF1"/>
<evidence type="ECO:0000313" key="2">
    <source>
        <dbReference type="Proteomes" id="UP000256305"/>
    </source>
</evidence>
<evidence type="ECO:0000313" key="1">
    <source>
        <dbReference type="EMBL" id="REJ10464.1"/>
    </source>
</evidence>
<organism evidence="1 2">
    <name type="scientific">Halobacillus trueperi</name>
    <dbReference type="NCBI Taxonomy" id="156205"/>
    <lineage>
        <taxon>Bacteria</taxon>
        <taxon>Bacillati</taxon>
        <taxon>Bacillota</taxon>
        <taxon>Bacilli</taxon>
        <taxon>Bacillales</taxon>
        <taxon>Bacillaceae</taxon>
        <taxon>Halobacillus</taxon>
    </lineage>
</organism>
<protein>
    <submittedName>
        <fullName evidence="1">Uncharacterized protein</fullName>
    </submittedName>
</protein>